<dbReference type="InterPro" id="IPR003782">
    <property type="entry name" value="SCO1/SenC"/>
</dbReference>
<reference evidence="7" key="2">
    <citation type="journal article" date="2020" name="Syst. Appl. Microbiol.">
        <title>Clarifying the taxonomy of the causal agent of bacterial leaf spot of lettuce through a polyphasic approach reveals that Xanthomonas cynarae Trebaol et al. 2000 emend. Timilsina et al. 2019 is a later heterotypic synonym of Xanthomonas hortorum Vauterin et al. 1995.</title>
        <authorList>
            <person name="Moriniere L."/>
            <person name="Burlet A."/>
            <person name="Rosenthal E.R."/>
            <person name="Nesme X."/>
            <person name="Portier P."/>
            <person name="Bull C.T."/>
            <person name="Lavire C."/>
            <person name="Fischer-Le Saux M."/>
            <person name="Bertolla F."/>
        </authorList>
    </citation>
    <scope>NUCLEOTIDE SEQUENCE [LARGE SCALE GENOMIC DNA]</scope>
    <source>
        <strain evidence="7">CFBP2533</strain>
    </source>
</reference>
<reference evidence="6" key="1">
    <citation type="submission" date="2019-03" db="EMBL/GenBank/DDBJ databases">
        <authorList>
            <person name="Moriniere L."/>
            <person name="Burlet A."/>
            <person name="Rosenthal E."/>
            <person name="Portier P."/>
            <person name="Lavire C."/>
            <person name="Nesme X."/>
            <person name="Bull C.T."/>
            <person name="Le Saux M."/>
            <person name="Bertolla F."/>
        </authorList>
    </citation>
    <scope>NUCLEOTIDE SEQUENCE</scope>
    <source>
        <strain evidence="6">CFBP2533</strain>
    </source>
</reference>
<keyword evidence="2" id="KW-0479">Metal-binding</keyword>
<keyword evidence="4" id="KW-0732">Signal</keyword>
<evidence type="ECO:0000256" key="1">
    <source>
        <dbReference type="ARBA" id="ARBA00010996"/>
    </source>
</evidence>
<evidence type="ECO:0000313" key="7">
    <source>
        <dbReference type="Proteomes" id="UP000548771"/>
    </source>
</evidence>
<feature type="chain" id="PRO_5042750917" evidence="4">
    <location>
        <begin position="21"/>
        <end position="209"/>
    </location>
</feature>
<sequence length="209" mass="22644">MRMFLLSACGLMLLSSTAVAAAAQHGPHAAHHRMAQAQTLAASPTEVQVPEVALLDAHGQPHDLQPLLQEGIVVVDFMYTRCTTICPALTAVMGSVQRELALRPRGKVTLISITLDPRHDTPAQLLDFSRRVRAGERWYWLTGTPSDIDRVLRGFGLPVGGRPEDHGPVMLVGDARQGRWWRWVGMPEPARLLAAVDALATDAGARGAP</sequence>
<accession>A0A6V7ETT7</accession>
<evidence type="ECO:0000256" key="2">
    <source>
        <dbReference type="PIRSR" id="PIRSR603782-1"/>
    </source>
</evidence>
<keyword evidence="3" id="KW-1015">Disulfide bond</keyword>
<keyword evidence="2" id="KW-0186">Copper</keyword>
<protein>
    <submittedName>
        <fullName evidence="6">SCO family protein</fullName>
    </submittedName>
</protein>
<name>A0A6V7ETT7_9XANT</name>
<dbReference type="RefSeq" id="WP_168959673.1">
    <property type="nucleotide sequence ID" value="NZ_CP098604.1"/>
</dbReference>
<dbReference type="InterPro" id="IPR036249">
    <property type="entry name" value="Thioredoxin-like_sf"/>
</dbReference>
<evidence type="ECO:0000256" key="4">
    <source>
        <dbReference type="SAM" id="SignalP"/>
    </source>
</evidence>
<dbReference type="Pfam" id="PF02630">
    <property type="entry name" value="SCO1-SenC"/>
    <property type="match status" value="1"/>
</dbReference>
<dbReference type="PANTHER" id="PTHR12151">
    <property type="entry name" value="ELECTRON TRANSPORT PROTIN SCO1/SENC FAMILY MEMBER"/>
    <property type="match status" value="1"/>
</dbReference>
<dbReference type="PANTHER" id="PTHR12151:SF25">
    <property type="entry name" value="LINALOOL DEHYDRATASE_ISOMERASE DOMAIN-CONTAINING PROTEIN"/>
    <property type="match status" value="1"/>
</dbReference>
<organism evidence="5">
    <name type="scientific">Xanthomonas hortorum pv. pelargonii</name>
    <dbReference type="NCBI Taxonomy" id="453602"/>
    <lineage>
        <taxon>Bacteria</taxon>
        <taxon>Pseudomonadati</taxon>
        <taxon>Pseudomonadota</taxon>
        <taxon>Gammaproteobacteria</taxon>
        <taxon>Lysobacterales</taxon>
        <taxon>Lysobacteraceae</taxon>
        <taxon>Xanthomonas</taxon>
    </lineage>
</organism>
<feature type="binding site" evidence="2">
    <location>
        <position position="82"/>
    </location>
    <ligand>
        <name>Cu cation</name>
        <dbReference type="ChEBI" id="CHEBI:23378"/>
    </ligand>
</feature>
<feature type="signal peptide" evidence="4">
    <location>
        <begin position="1"/>
        <end position="20"/>
    </location>
</feature>
<dbReference type="Proteomes" id="UP000548771">
    <property type="component" value="Unassembled WGS sequence"/>
</dbReference>
<proteinExistence type="inferred from homology"/>
<comment type="similarity">
    <text evidence="1">Belongs to the SCO1/2 family.</text>
</comment>
<reference evidence="5" key="4">
    <citation type="submission" date="2020-07" db="EMBL/GenBank/DDBJ databases">
        <authorList>
            <person name="Pothier F. J."/>
        </authorList>
    </citation>
    <scope>NUCLEOTIDE SEQUENCE</scope>
    <source>
        <strain evidence="5">CFBP 2533</strain>
    </source>
</reference>
<gene>
    <name evidence="5" type="ORF">CFBP2533_39500</name>
    <name evidence="6" type="ORF">E1J24_19430</name>
</gene>
<reference evidence="6" key="3">
    <citation type="journal article" date="2020" name="Syst. Appl. Microbiol.">
        <title>Clarifying the taxonomy of the causal agent of bacterial leaf spot of lettuce through a polyphasic approach reveals that Xanthomonas cynarae Trebaol et al. 2000 emend. Timilsina et al. 2019 is a later heterotypic synonym of Xanthomonas hortorum Vauterin et al. 1995.</title>
        <authorList>
            <person name="Moriniere L."/>
            <person name="Burlet A."/>
            <person name="Rosenthal E.R."/>
            <person name="Nesme X."/>
            <person name="Portier P."/>
            <person name="Bull C.T."/>
            <person name="Lavire C."/>
            <person name="Fischer-Le Saux M."/>
            <person name="Bertolla F."/>
        </authorList>
    </citation>
    <scope>NUCLEOTIDE SEQUENCE</scope>
    <source>
        <strain evidence="6">CFBP2533</strain>
    </source>
</reference>
<feature type="binding site" evidence="2">
    <location>
        <position position="86"/>
    </location>
    <ligand>
        <name>Cu cation</name>
        <dbReference type="ChEBI" id="CHEBI:23378"/>
    </ligand>
</feature>
<evidence type="ECO:0000256" key="3">
    <source>
        <dbReference type="PIRSR" id="PIRSR603782-2"/>
    </source>
</evidence>
<evidence type="ECO:0000313" key="6">
    <source>
        <dbReference type="EMBL" id="NMI23952.1"/>
    </source>
</evidence>
<dbReference type="Gene3D" id="3.40.30.10">
    <property type="entry name" value="Glutaredoxin"/>
    <property type="match status" value="1"/>
</dbReference>
<dbReference type="AlphaFoldDB" id="A0A6V7ETT7"/>
<feature type="disulfide bond" description="Redox-active" evidence="3">
    <location>
        <begin position="82"/>
        <end position="86"/>
    </location>
</feature>
<evidence type="ECO:0000313" key="5">
    <source>
        <dbReference type="EMBL" id="CAD0354649.1"/>
    </source>
</evidence>
<dbReference type="EMBL" id="LR828261">
    <property type="protein sequence ID" value="CAD0354649.1"/>
    <property type="molecule type" value="Genomic_DNA"/>
</dbReference>
<dbReference type="EMBL" id="SMDX01000031">
    <property type="protein sequence ID" value="NMI23952.1"/>
    <property type="molecule type" value="Genomic_DNA"/>
</dbReference>
<dbReference type="EMBL" id="LR828261">
    <property type="protein sequence ID" value="CAD0354655.1"/>
    <property type="molecule type" value="Genomic_DNA"/>
</dbReference>
<dbReference type="GO" id="GO:0046872">
    <property type="term" value="F:metal ion binding"/>
    <property type="evidence" value="ECO:0007669"/>
    <property type="project" value="UniProtKB-KW"/>
</dbReference>
<dbReference type="CDD" id="cd02968">
    <property type="entry name" value="SCO"/>
    <property type="match status" value="1"/>
</dbReference>
<dbReference type="SUPFAM" id="SSF52833">
    <property type="entry name" value="Thioredoxin-like"/>
    <property type="match status" value="1"/>
</dbReference>